<dbReference type="Gene3D" id="3.10.50.40">
    <property type="match status" value="1"/>
</dbReference>
<gene>
    <name evidence="2" type="ORF">Tci_058012</name>
</gene>
<dbReference type="GO" id="GO:0003755">
    <property type="term" value="F:peptidyl-prolyl cis-trans isomerase activity"/>
    <property type="evidence" value="ECO:0007669"/>
    <property type="project" value="InterPro"/>
</dbReference>
<proteinExistence type="predicted"/>
<comment type="caution">
    <text evidence="2">The sequence shown here is derived from an EMBL/GenBank/DDBJ whole genome shotgun (WGS) entry which is preliminary data.</text>
</comment>
<accession>A0A6L2NN78</accession>
<dbReference type="InterPro" id="IPR046357">
    <property type="entry name" value="PPIase_dom_sf"/>
</dbReference>
<reference evidence="2" key="1">
    <citation type="journal article" date="2019" name="Sci. Rep.">
        <title>Draft genome of Tanacetum cinerariifolium, the natural source of mosquito coil.</title>
        <authorList>
            <person name="Yamashiro T."/>
            <person name="Shiraishi A."/>
            <person name="Satake H."/>
            <person name="Nakayama K."/>
        </authorList>
    </citation>
    <scope>NUCLEOTIDE SEQUENCE</scope>
</reference>
<keyword evidence="2" id="KW-0413">Isomerase</keyword>
<sequence>MGIEKELLRAGTGPKPSPGQNVTVHCTGYEKKKDAKYKVEEDEAHGHRGIQRIIDASGDKEMVKRKRKKLLKKALYSLGR</sequence>
<evidence type="ECO:0000313" key="2">
    <source>
        <dbReference type="EMBL" id="GEU86034.1"/>
    </source>
</evidence>
<feature type="region of interest" description="Disordered" evidence="1">
    <location>
        <begin position="1"/>
        <end position="24"/>
    </location>
</feature>
<organism evidence="2">
    <name type="scientific">Tanacetum cinerariifolium</name>
    <name type="common">Dalmatian daisy</name>
    <name type="synonym">Chrysanthemum cinerariifolium</name>
    <dbReference type="NCBI Taxonomy" id="118510"/>
    <lineage>
        <taxon>Eukaryota</taxon>
        <taxon>Viridiplantae</taxon>
        <taxon>Streptophyta</taxon>
        <taxon>Embryophyta</taxon>
        <taxon>Tracheophyta</taxon>
        <taxon>Spermatophyta</taxon>
        <taxon>Magnoliopsida</taxon>
        <taxon>eudicotyledons</taxon>
        <taxon>Gunneridae</taxon>
        <taxon>Pentapetalae</taxon>
        <taxon>asterids</taxon>
        <taxon>campanulids</taxon>
        <taxon>Asterales</taxon>
        <taxon>Asteraceae</taxon>
        <taxon>Asteroideae</taxon>
        <taxon>Anthemideae</taxon>
        <taxon>Anthemidinae</taxon>
        <taxon>Tanacetum</taxon>
    </lineage>
</organism>
<evidence type="ECO:0000256" key="1">
    <source>
        <dbReference type="SAM" id="MobiDB-lite"/>
    </source>
</evidence>
<dbReference type="EMBL" id="BKCJ010009235">
    <property type="protein sequence ID" value="GEU86034.1"/>
    <property type="molecule type" value="Genomic_DNA"/>
</dbReference>
<dbReference type="AlphaFoldDB" id="A0A6L2NN78"/>
<name>A0A6L2NN78_TANCI</name>
<protein>
    <submittedName>
        <fullName evidence="2">Peptidyl-prolyl cis-trans isomerase FKBP12</fullName>
    </submittedName>
</protein>